<feature type="transmembrane region" description="Helical" evidence="1">
    <location>
        <begin position="321"/>
        <end position="343"/>
    </location>
</feature>
<protein>
    <recommendedName>
        <fullName evidence="4">Glycosyltransferase RgtA/B/C/D-like domain-containing protein</fullName>
    </recommendedName>
</protein>
<feature type="transmembrane region" description="Helical" evidence="1">
    <location>
        <begin position="408"/>
        <end position="427"/>
    </location>
</feature>
<feature type="transmembrane region" description="Helical" evidence="1">
    <location>
        <begin position="12"/>
        <end position="32"/>
    </location>
</feature>
<keyword evidence="1" id="KW-0812">Transmembrane</keyword>
<keyword evidence="1" id="KW-1133">Transmembrane helix</keyword>
<feature type="transmembrane region" description="Helical" evidence="1">
    <location>
        <begin position="86"/>
        <end position="104"/>
    </location>
</feature>
<feature type="transmembrane region" description="Helical" evidence="1">
    <location>
        <begin position="281"/>
        <end position="309"/>
    </location>
</feature>
<feature type="transmembrane region" description="Helical" evidence="1">
    <location>
        <begin position="197"/>
        <end position="224"/>
    </location>
</feature>
<feature type="transmembrane region" description="Helical" evidence="1">
    <location>
        <begin position="44"/>
        <end position="66"/>
    </location>
</feature>
<organism evidence="2 3">
    <name type="scientific">Candidatus Giovannonibacteria bacterium RIFCSPLOWO2_01_FULL_46_32</name>
    <dbReference type="NCBI Taxonomy" id="1798353"/>
    <lineage>
        <taxon>Bacteria</taxon>
        <taxon>Candidatus Giovannoniibacteriota</taxon>
    </lineage>
</organism>
<evidence type="ECO:0000313" key="2">
    <source>
        <dbReference type="EMBL" id="OGF87075.1"/>
    </source>
</evidence>
<dbReference type="Proteomes" id="UP000177346">
    <property type="component" value="Unassembled WGS sequence"/>
</dbReference>
<name>A0A1F5XGL6_9BACT</name>
<accession>A0A1F5XGL6</accession>
<evidence type="ECO:0000313" key="3">
    <source>
        <dbReference type="Proteomes" id="UP000177346"/>
    </source>
</evidence>
<keyword evidence="1" id="KW-0472">Membrane</keyword>
<feature type="transmembrane region" description="Helical" evidence="1">
    <location>
        <begin position="236"/>
        <end position="269"/>
    </location>
</feature>
<reference evidence="2 3" key="1">
    <citation type="journal article" date="2016" name="Nat. Commun.">
        <title>Thousands of microbial genomes shed light on interconnected biogeochemical processes in an aquifer system.</title>
        <authorList>
            <person name="Anantharaman K."/>
            <person name="Brown C.T."/>
            <person name="Hug L.A."/>
            <person name="Sharon I."/>
            <person name="Castelle C.J."/>
            <person name="Probst A.J."/>
            <person name="Thomas B.C."/>
            <person name="Singh A."/>
            <person name="Wilkins M.J."/>
            <person name="Karaoz U."/>
            <person name="Brodie E.L."/>
            <person name="Williams K.H."/>
            <person name="Hubbard S.S."/>
            <person name="Banfield J.F."/>
        </authorList>
    </citation>
    <scope>NUCLEOTIDE SEQUENCE [LARGE SCALE GENOMIC DNA]</scope>
</reference>
<evidence type="ECO:0008006" key="4">
    <source>
        <dbReference type="Google" id="ProtNLM"/>
    </source>
</evidence>
<sequence length="479" mass="55548">MMIEISGAKLAVAFWGGIVAFLFAVIFALFYFGYFRNDQFSKKLFYISAISLFALAFLKLVIFYMYPYNYIADRLVFYAIPSPKALGWLWLAGTTLLFMLFLRFRERMERVAVFKFLFALYVFFVFFSIGVAAVREGFFSVYEPFTRTHFEYTGNLYLIRNTSDFLKNFIDLSQSLSIHTRIHPPGYTLILYFFQKYLHAGFGGMAALTVMLGGLAVFPLYYFLKNFATERETRRGLELFVFFPSFAMMSATSMDAVFLFFVWIAIFLIYAGWMRSAVLSFLGGVAAAAALFLNYLFLLAAPLFLILLFMVYGKSGEAKRLIFRTAAAVAGLALFFAALYLVYDYSIWENFWVSRAAQNAEIKSNFESLLIYFVYFFMNLSAFAVYLGLPNVFLLVGRIKEFWRRENLAASLGFIMVGLFLLMGIFQGEVERIWLFLTPLFILPLMKIVKDWEPLRFNALLSLLFFQIITLQILFYTYW</sequence>
<feature type="transmembrane region" description="Helical" evidence="1">
    <location>
        <begin position="433"/>
        <end position="450"/>
    </location>
</feature>
<feature type="transmembrane region" description="Helical" evidence="1">
    <location>
        <begin position="457"/>
        <end position="478"/>
    </location>
</feature>
<proteinExistence type="predicted"/>
<comment type="caution">
    <text evidence="2">The sequence shown here is derived from an EMBL/GenBank/DDBJ whole genome shotgun (WGS) entry which is preliminary data.</text>
</comment>
<dbReference type="EMBL" id="MFIF01000009">
    <property type="protein sequence ID" value="OGF87075.1"/>
    <property type="molecule type" value="Genomic_DNA"/>
</dbReference>
<gene>
    <name evidence="2" type="ORF">A3B19_01435</name>
</gene>
<feature type="transmembrane region" description="Helical" evidence="1">
    <location>
        <begin position="369"/>
        <end position="396"/>
    </location>
</feature>
<evidence type="ECO:0000256" key="1">
    <source>
        <dbReference type="SAM" id="Phobius"/>
    </source>
</evidence>
<feature type="transmembrane region" description="Helical" evidence="1">
    <location>
        <begin position="116"/>
        <end position="134"/>
    </location>
</feature>
<dbReference type="AlphaFoldDB" id="A0A1F5XGL6"/>